<dbReference type="EC" id="1.1.1.17" evidence="1"/>
<dbReference type="PROSITE" id="PS00974">
    <property type="entry name" value="MANNITOL_DHGENASE"/>
    <property type="match status" value="1"/>
</dbReference>
<dbReference type="GO" id="GO:0019594">
    <property type="term" value="P:mannitol metabolic process"/>
    <property type="evidence" value="ECO:0007669"/>
    <property type="project" value="InterPro"/>
</dbReference>
<dbReference type="InterPro" id="IPR000669">
    <property type="entry name" value="Mannitol_DH"/>
</dbReference>
<dbReference type="PANTHER" id="PTHR43362:SF1">
    <property type="entry name" value="MANNITOL DEHYDROGENASE 2-RELATED"/>
    <property type="match status" value="1"/>
</dbReference>
<evidence type="ECO:0000256" key="1">
    <source>
        <dbReference type="ARBA" id="ARBA00012939"/>
    </source>
</evidence>
<comment type="similarity">
    <text evidence="6">Belongs to the mannitol dehydrogenase family. UxuB subfamily.</text>
</comment>
<protein>
    <recommendedName>
        <fullName evidence="2">Mannitol-1-phosphate 5-dehydrogenase</fullName>
        <ecNumber evidence="1">1.1.1.17</ecNumber>
    </recommendedName>
</protein>
<feature type="domain" description="Mannitol dehydrogenase N-terminal" evidence="7">
    <location>
        <begin position="27"/>
        <end position="277"/>
    </location>
</feature>
<dbReference type="InterPro" id="IPR013131">
    <property type="entry name" value="Mannitol_DH_N"/>
</dbReference>
<dbReference type="PRINTS" id="PR00084">
    <property type="entry name" value="MTLDHDRGNASE"/>
</dbReference>
<feature type="domain" description="Mannitol dehydrogenase C-terminal" evidence="8">
    <location>
        <begin position="286"/>
        <end position="472"/>
    </location>
</feature>
<dbReference type="Proteomes" id="UP000256541">
    <property type="component" value="Unassembled WGS sequence"/>
</dbReference>
<dbReference type="Gene3D" id="1.10.1040.10">
    <property type="entry name" value="N-(1-d-carboxylethyl)-l-norvaline Dehydrogenase, domain 2"/>
    <property type="match status" value="1"/>
</dbReference>
<dbReference type="RefSeq" id="WP_116412375.1">
    <property type="nucleotide sequence ID" value="NZ_NBXB01000037.1"/>
</dbReference>
<dbReference type="InterPro" id="IPR013118">
    <property type="entry name" value="Mannitol_DH_C"/>
</dbReference>
<organism evidence="9 10">
    <name type="scientific">Subtercola boreus</name>
    <dbReference type="NCBI Taxonomy" id="120213"/>
    <lineage>
        <taxon>Bacteria</taxon>
        <taxon>Bacillati</taxon>
        <taxon>Actinomycetota</taxon>
        <taxon>Actinomycetes</taxon>
        <taxon>Micrococcales</taxon>
        <taxon>Microbacteriaceae</taxon>
        <taxon>Subtercola</taxon>
    </lineage>
</organism>
<dbReference type="InterPro" id="IPR013328">
    <property type="entry name" value="6PGD_dom2"/>
</dbReference>
<dbReference type="PANTHER" id="PTHR43362">
    <property type="entry name" value="MANNITOL DEHYDROGENASE DSF1-RELATED"/>
    <property type="match status" value="1"/>
</dbReference>
<dbReference type="SUPFAM" id="SSF48179">
    <property type="entry name" value="6-phosphogluconate dehydrogenase C-terminal domain-like"/>
    <property type="match status" value="1"/>
</dbReference>
<evidence type="ECO:0000256" key="2">
    <source>
        <dbReference type="ARBA" id="ARBA00016219"/>
    </source>
</evidence>
<keyword evidence="4" id="KW-0520">NAD</keyword>
<dbReference type="InterPro" id="IPR023027">
    <property type="entry name" value="Mannitol_DH_CS"/>
</dbReference>
<name>A0A3E0VTS5_9MICO</name>
<evidence type="ECO:0000256" key="6">
    <source>
        <dbReference type="ARBA" id="ARBA00061451"/>
    </source>
</evidence>
<dbReference type="Pfam" id="PF08125">
    <property type="entry name" value="Mannitol_dh_C"/>
    <property type="match status" value="1"/>
</dbReference>
<gene>
    <name evidence="9" type="ORF">B7R22_14175</name>
</gene>
<accession>A0A3E0VTS5</accession>
<dbReference type="GO" id="GO:0008926">
    <property type="term" value="F:mannitol-1-phosphate 5-dehydrogenase activity"/>
    <property type="evidence" value="ECO:0007669"/>
    <property type="project" value="UniProtKB-EC"/>
</dbReference>
<dbReference type="Pfam" id="PF01232">
    <property type="entry name" value="Mannitol_dh"/>
    <property type="match status" value="1"/>
</dbReference>
<dbReference type="EMBL" id="NBXB01000037">
    <property type="protein sequence ID" value="RFA13141.1"/>
    <property type="molecule type" value="Genomic_DNA"/>
</dbReference>
<keyword evidence="3" id="KW-0560">Oxidoreductase</keyword>
<evidence type="ECO:0000256" key="3">
    <source>
        <dbReference type="ARBA" id="ARBA00023002"/>
    </source>
</evidence>
<evidence type="ECO:0000256" key="5">
    <source>
        <dbReference type="ARBA" id="ARBA00048615"/>
    </source>
</evidence>
<evidence type="ECO:0000256" key="4">
    <source>
        <dbReference type="ARBA" id="ARBA00023027"/>
    </source>
</evidence>
<evidence type="ECO:0000259" key="7">
    <source>
        <dbReference type="Pfam" id="PF01232"/>
    </source>
</evidence>
<proteinExistence type="inferred from homology"/>
<comment type="catalytic activity">
    <reaction evidence="5">
        <text>D-mannitol 1-phosphate + NAD(+) = beta-D-fructose 6-phosphate + NADH + H(+)</text>
        <dbReference type="Rhea" id="RHEA:19661"/>
        <dbReference type="ChEBI" id="CHEBI:15378"/>
        <dbReference type="ChEBI" id="CHEBI:57540"/>
        <dbReference type="ChEBI" id="CHEBI:57634"/>
        <dbReference type="ChEBI" id="CHEBI:57945"/>
        <dbReference type="ChEBI" id="CHEBI:61381"/>
        <dbReference type="EC" id="1.1.1.17"/>
    </reaction>
</comment>
<dbReference type="InterPro" id="IPR008927">
    <property type="entry name" value="6-PGluconate_DH-like_C_sf"/>
</dbReference>
<sequence length="490" mass="54269">MTFFADQTDHTASPAAPNYDRSALTTGIVHFGLGNFHRAHQAMYLDRLMERGEALDWAICGVGVMPADVRMRDALAAQNNLYTLVLKHADGTLEPRVIGSIHQYLYAPDDPEKVLATLANPATRIVELTVTEGGYNIDRATGEFDLTNPDIVHDLGTVEHPLTVFGLVVEGLRRRRDAGVEPFTIMSCDNIQGNGHVARQTFGAFAEAKDPELASWITTHVSFPNSMVDRITPVTTEADRSLVTERFAINDQWPVMAEPFVQWVLEDDFTLGRPAYEEVGVQMVSDVEPYELMKLRLLNASHQAMAYFGYLLGHRYAHEAATDPFIVELLRRYMDDEATPTLSPVPGIDLAVYKATLLERFANPEIRDTLARLCQDSSDRIPKWLIPVVRSNIDNGGQTLLSAAIIASWARYAEGVDELGEPIDVVDPLASSLIPLANTYPQNPLGFLQNERVFGDLASHPVVAGQYAEALRVLHEQGAQAALTQQLEHR</sequence>
<dbReference type="AlphaFoldDB" id="A0A3E0VTS5"/>
<dbReference type="InterPro" id="IPR036291">
    <property type="entry name" value="NAD(P)-bd_dom_sf"/>
</dbReference>
<dbReference type="SUPFAM" id="SSF51735">
    <property type="entry name" value="NAD(P)-binding Rossmann-fold domains"/>
    <property type="match status" value="1"/>
</dbReference>
<dbReference type="OrthoDB" id="271711at2"/>
<dbReference type="FunFam" id="3.40.50.720:FF:000129">
    <property type="entry name" value="D-mannonate oxidoreductase"/>
    <property type="match status" value="1"/>
</dbReference>
<reference evidence="9 10" key="1">
    <citation type="submission" date="2017-04" db="EMBL/GenBank/DDBJ databases">
        <title>Comparative genome analysis of Subtercola boreus.</title>
        <authorList>
            <person name="Cho Y.-J."/>
            <person name="Cho A."/>
            <person name="Kim O.-S."/>
            <person name="Lee J.-I."/>
        </authorList>
    </citation>
    <scope>NUCLEOTIDE SEQUENCE [LARGE SCALE GENOMIC DNA]</scope>
    <source>
        <strain evidence="9 10">P27479</strain>
    </source>
</reference>
<dbReference type="Gene3D" id="3.40.50.720">
    <property type="entry name" value="NAD(P)-binding Rossmann-like Domain"/>
    <property type="match status" value="1"/>
</dbReference>
<comment type="caution">
    <text evidence="9">The sequence shown here is derived from an EMBL/GenBank/DDBJ whole genome shotgun (WGS) entry which is preliminary data.</text>
</comment>
<evidence type="ECO:0000259" key="8">
    <source>
        <dbReference type="Pfam" id="PF08125"/>
    </source>
</evidence>
<dbReference type="InterPro" id="IPR050988">
    <property type="entry name" value="Mannitol_DH/Oxidoreductase"/>
</dbReference>
<evidence type="ECO:0000313" key="10">
    <source>
        <dbReference type="Proteomes" id="UP000256541"/>
    </source>
</evidence>
<evidence type="ECO:0000313" key="9">
    <source>
        <dbReference type="EMBL" id="RFA13141.1"/>
    </source>
</evidence>